<evidence type="ECO:0000313" key="2">
    <source>
        <dbReference type="Proteomes" id="UP000229390"/>
    </source>
</evidence>
<comment type="caution">
    <text evidence="1">The sequence shown here is derived from an EMBL/GenBank/DDBJ whole genome shotgun (WGS) entry which is preliminary data.</text>
</comment>
<evidence type="ECO:0000313" key="1">
    <source>
        <dbReference type="EMBL" id="PIS38832.1"/>
    </source>
</evidence>
<sequence>MEKEELKKKRESFGLPAYFRAKRGIKVPAQNLLGEARPLRGRLPQAGSYLRVKENERIKN</sequence>
<name>A0A2M6T0K2_9BACT</name>
<reference evidence="2" key="1">
    <citation type="submission" date="2017-09" db="EMBL/GenBank/DDBJ databases">
        <title>Depth-based differentiation of microbial function through sediment-hosted aquifers and enrichment of novel symbionts in the deep terrestrial subsurface.</title>
        <authorList>
            <person name="Probst A.J."/>
            <person name="Ladd B."/>
            <person name="Jarett J.K."/>
            <person name="Geller-Mcgrath D.E."/>
            <person name="Sieber C.M.K."/>
            <person name="Emerson J.B."/>
            <person name="Anantharaman K."/>
            <person name="Thomas B.C."/>
            <person name="Malmstrom R."/>
            <person name="Stieglmeier M."/>
            <person name="Klingl A."/>
            <person name="Woyke T."/>
            <person name="Ryan C.M."/>
            <person name="Banfield J.F."/>
        </authorList>
    </citation>
    <scope>NUCLEOTIDE SEQUENCE [LARGE SCALE GENOMIC DNA]</scope>
</reference>
<dbReference type="EMBL" id="PEYE01000028">
    <property type="protein sequence ID" value="PIS38832.1"/>
    <property type="molecule type" value="Genomic_DNA"/>
</dbReference>
<gene>
    <name evidence="1" type="ORF">COT34_01635</name>
</gene>
<protein>
    <submittedName>
        <fullName evidence="1">Uncharacterized protein</fullName>
    </submittedName>
</protein>
<proteinExistence type="predicted"/>
<dbReference type="Proteomes" id="UP000229390">
    <property type="component" value="Unassembled WGS sequence"/>
</dbReference>
<dbReference type="AlphaFoldDB" id="A0A2M6T0K2"/>
<accession>A0A2M6T0K2</accession>
<organism evidence="1 2">
    <name type="scientific">Candidatus Nealsonbacteria bacterium CG08_land_8_20_14_0_20_43_11</name>
    <dbReference type="NCBI Taxonomy" id="1974706"/>
    <lineage>
        <taxon>Bacteria</taxon>
        <taxon>Candidatus Nealsoniibacteriota</taxon>
    </lineage>
</organism>